<dbReference type="SUPFAM" id="SSF54427">
    <property type="entry name" value="NTF2-like"/>
    <property type="match status" value="1"/>
</dbReference>
<gene>
    <name evidence="2" type="ORF">F5544_31405</name>
</gene>
<reference evidence="2 3" key="1">
    <citation type="journal article" date="2019" name="ACS Chem. Biol.">
        <title>Identification and Mobilization of a Cryptic Antibiotic Biosynthesis Gene Locus from a Human-Pathogenic Nocardia Isolate.</title>
        <authorList>
            <person name="Herisse M."/>
            <person name="Ishida K."/>
            <person name="Porter J.L."/>
            <person name="Howden B."/>
            <person name="Hertweck C."/>
            <person name="Stinear T.P."/>
            <person name="Pidot S.J."/>
        </authorList>
    </citation>
    <scope>NUCLEOTIDE SEQUENCE [LARGE SCALE GENOMIC DNA]</scope>
    <source>
        <strain evidence="2 3">AUSMDU00012717</strain>
    </source>
</reference>
<evidence type="ECO:0000259" key="1">
    <source>
        <dbReference type="Pfam" id="PF12680"/>
    </source>
</evidence>
<keyword evidence="3" id="KW-1185">Reference proteome</keyword>
<organism evidence="2 3">
    <name type="scientific">Nocardia arthritidis</name>
    <dbReference type="NCBI Taxonomy" id="228602"/>
    <lineage>
        <taxon>Bacteria</taxon>
        <taxon>Bacillati</taxon>
        <taxon>Actinomycetota</taxon>
        <taxon>Actinomycetes</taxon>
        <taxon>Mycobacteriales</taxon>
        <taxon>Nocardiaceae</taxon>
        <taxon>Nocardia</taxon>
    </lineage>
</organism>
<dbReference type="EMBL" id="CP046172">
    <property type="protein sequence ID" value="QIS14122.1"/>
    <property type="molecule type" value="Genomic_DNA"/>
</dbReference>
<dbReference type="InterPro" id="IPR032710">
    <property type="entry name" value="NTF2-like_dom_sf"/>
</dbReference>
<evidence type="ECO:0000313" key="2">
    <source>
        <dbReference type="EMBL" id="QIS14122.1"/>
    </source>
</evidence>
<dbReference type="Proteomes" id="UP000503540">
    <property type="component" value="Chromosome"/>
</dbReference>
<evidence type="ECO:0000313" key="3">
    <source>
        <dbReference type="Proteomes" id="UP000503540"/>
    </source>
</evidence>
<feature type="domain" description="SnoaL-like" evidence="1">
    <location>
        <begin position="41"/>
        <end position="124"/>
    </location>
</feature>
<name>A0A6G9YLP3_9NOCA</name>
<protein>
    <submittedName>
        <fullName evidence="2">Nuclear transport factor 2 family protein</fullName>
    </submittedName>
</protein>
<dbReference type="KEGG" id="nah:F5544_31405"/>
<sequence length="147" mass="16499">MRYGRLRARCTQILGGDNIMTNIATALTDLLFDRQISVDTAFARHFTTDYRQRTDGVWSDNAEFVEHITHLRDVIADGRVEVHDELICGDRYADRHTVHARKVDGSEVAFEVLVFAELAADGRFQQIIETTTMLSGGAEDRGLGSAR</sequence>
<dbReference type="Gene3D" id="3.10.450.50">
    <property type="match status" value="1"/>
</dbReference>
<accession>A0A6G9YLP3</accession>
<dbReference type="AlphaFoldDB" id="A0A6G9YLP3"/>
<dbReference type="Pfam" id="PF12680">
    <property type="entry name" value="SnoaL_2"/>
    <property type="match status" value="1"/>
</dbReference>
<dbReference type="InterPro" id="IPR037401">
    <property type="entry name" value="SnoaL-like"/>
</dbReference>
<proteinExistence type="predicted"/>